<name>A0A8H3FW80_9LECA</name>
<evidence type="ECO:0000256" key="1">
    <source>
        <dbReference type="SAM" id="MobiDB-lite"/>
    </source>
</evidence>
<evidence type="ECO:0000313" key="4">
    <source>
        <dbReference type="Proteomes" id="UP000664534"/>
    </source>
</evidence>
<protein>
    <recommendedName>
        <fullName evidence="2">C2H2-type domain-containing protein</fullName>
    </recommendedName>
</protein>
<evidence type="ECO:0000313" key="3">
    <source>
        <dbReference type="EMBL" id="CAF9928521.1"/>
    </source>
</evidence>
<dbReference type="EMBL" id="CAJPDT010000050">
    <property type="protein sequence ID" value="CAF9928521.1"/>
    <property type="molecule type" value="Genomic_DNA"/>
</dbReference>
<dbReference type="AlphaFoldDB" id="A0A8H3FW80"/>
<gene>
    <name evidence="3" type="ORF">IMSHALPRED_007673</name>
</gene>
<accession>A0A8H3FW80</accession>
<proteinExistence type="predicted"/>
<dbReference type="OrthoDB" id="2687452at2759"/>
<evidence type="ECO:0000259" key="2">
    <source>
        <dbReference type="SMART" id="SM00355"/>
    </source>
</evidence>
<comment type="caution">
    <text evidence="3">The sequence shown here is derived from an EMBL/GenBank/DDBJ whole genome shotgun (WGS) entry which is preliminary data.</text>
</comment>
<keyword evidence="4" id="KW-1185">Reference proteome</keyword>
<feature type="domain" description="C2H2-type" evidence="2">
    <location>
        <begin position="137"/>
        <end position="162"/>
    </location>
</feature>
<organism evidence="3 4">
    <name type="scientific">Imshaugia aleurites</name>
    <dbReference type="NCBI Taxonomy" id="172621"/>
    <lineage>
        <taxon>Eukaryota</taxon>
        <taxon>Fungi</taxon>
        <taxon>Dikarya</taxon>
        <taxon>Ascomycota</taxon>
        <taxon>Pezizomycotina</taxon>
        <taxon>Lecanoromycetes</taxon>
        <taxon>OSLEUM clade</taxon>
        <taxon>Lecanoromycetidae</taxon>
        <taxon>Lecanorales</taxon>
        <taxon>Lecanorineae</taxon>
        <taxon>Parmeliaceae</taxon>
        <taxon>Imshaugia</taxon>
    </lineage>
</organism>
<feature type="domain" description="C2H2-type" evidence="2">
    <location>
        <begin position="97"/>
        <end position="130"/>
    </location>
</feature>
<dbReference type="SMART" id="SM00355">
    <property type="entry name" value="ZnF_C2H2"/>
    <property type="match status" value="3"/>
</dbReference>
<feature type="domain" description="C2H2-type" evidence="2">
    <location>
        <begin position="170"/>
        <end position="198"/>
    </location>
</feature>
<dbReference type="Proteomes" id="UP000664534">
    <property type="component" value="Unassembled WGS sequence"/>
</dbReference>
<feature type="region of interest" description="Disordered" evidence="1">
    <location>
        <begin position="35"/>
        <end position="56"/>
    </location>
</feature>
<reference evidence="3" key="1">
    <citation type="submission" date="2021-03" db="EMBL/GenBank/DDBJ databases">
        <authorList>
            <person name="Tagirdzhanova G."/>
        </authorList>
    </citation>
    <scope>NUCLEOTIDE SEQUENCE</scope>
</reference>
<dbReference type="InterPro" id="IPR013087">
    <property type="entry name" value="Znf_C2H2_type"/>
</dbReference>
<sequence length="275" mass="30699">MAEWTSHGLPGVDFNHAAYDSNGTARLSVRDDEHINSGREPFTNPTSEAPAVSDEGMRGDAMFSGTARTCTCPICLDLHTNWFASNALSSGMVPRHFSCRLPACDWTARGLDGATASRYTNALLRHEESHFGRKGRYVCLEEHCQYVTKRWGDLTRHYGSKHCTNNVRRFMCPVLWCKYSRAGFARKDKLQSHVRKVHRGEAKSGVGAGQAIRPKGQDGVHIVKQTVWRRLGEGKKLADRFALIDTLSLHVSHFVSFESIHNLGLSPLKSTNVFV</sequence>
<dbReference type="Gene3D" id="3.30.160.60">
    <property type="entry name" value="Classic Zinc Finger"/>
    <property type="match status" value="1"/>
</dbReference>